<organism evidence="3 4">
    <name type="scientific">Alkalispirillum mobile</name>
    <dbReference type="NCBI Taxonomy" id="85925"/>
    <lineage>
        <taxon>Bacteria</taxon>
        <taxon>Pseudomonadati</taxon>
        <taxon>Pseudomonadota</taxon>
        <taxon>Gammaproteobacteria</taxon>
        <taxon>Chromatiales</taxon>
        <taxon>Ectothiorhodospiraceae</taxon>
        <taxon>Alkalispirillum</taxon>
    </lineage>
</organism>
<proteinExistence type="inferred from homology"/>
<dbReference type="Proteomes" id="UP000275461">
    <property type="component" value="Unassembled WGS sequence"/>
</dbReference>
<dbReference type="GO" id="GO:0006744">
    <property type="term" value="P:ubiquinone biosynthetic process"/>
    <property type="evidence" value="ECO:0007669"/>
    <property type="project" value="UniProtKB-UniRule"/>
</dbReference>
<dbReference type="UniPathway" id="UPA00232"/>
<dbReference type="InterPro" id="IPR016830">
    <property type="entry name" value="UbiT"/>
</dbReference>
<dbReference type="HAMAP" id="MF_02231">
    <property type="entry name" value="UbiT"/>
    <property type="match status" value="1"/>
</dbReference>
<dbReference type="SUPFAM" id="SSF55718">
    <property type="entry name" value="SCP-like"/>
    <property type="match status" value="1"/>
</dbReference>
<name>A0A498BS91_9GAMM</name>
<comment type="caution">
    <text evidence="3">The sequence shown here is derived from an EMBL/GenBank/DDBJ whole genome shotgun (WGS) entry which is preliminary data.</text>
</comment>
<feature type="domain" description="SCP2" evidence="2">
    <location>
        <begin position="25"/>
        <end position="121"/>
    </location>
</feature>
<reference evidence="3 4" key="1">
    <citation type="submission" date="2018-10" db="EMBL/GenBank/DDBJ databases">
        <title>Genomic Encyclopedia of Type Strains, Phase IV (KMG-IV): sequencing the most valuable type-strain genomes for metagenomic binning, comparative biology and taxonomic classification.</title>
        <authorList>
            <person name="Goeker M."/>
        </authorList>
    </citation>
    <scope>NUCLEOTIDE SEQUENCE [LARGE SCALE GENOMIC DNA]</scope>
    <source>
        <strain evidence="3 4">DSM 12769</strain>
    </source>
</reference>
<evidence type="ECO:0000313" key="4">
    <source>
        <dbReference type="Proteomes" id="UP000275461"/>
    </source>
</evidence>
<evidence type="ECO:0000256" key="1">
    <source>
        <dbReference type="HAMAP-Rule" id="MF_02231"/>
    </source>
</evidence>
<dbReference type="OrthoDB" id="5292463at2"/>
<gene>
    <name evidence="1" type="primary">ubiT</name>
    <name evidence="3" type="ORF">DFR31_2531</name>
</gene>
<evidence type="ECO:0000259" key="2">
    <source>
        <dbReference type="Pfam" id="PF02036"/>
    </source>
</evidence>
<dbReference type="Pfam" id="PF02036">
    <property type="entry name" value="SCP2"/>
    <property type="match status" value="1"/>
</dbReference>
<dbReference type="RefSeq" id="WP_121443036.1">
    <property type="nucleotide sequence ID" value="NZ_RCDA01000005.1"/>
</dbReference>
<comment type="pathway">
    <text evidence="1">Cofactor biosynthesis; ubiquinone biosynthesis.</text>
</comment>
<sequence>MSSLPLPPGARFVKRRLDQVAVGLINQALAEPLADGVFDFLEGRCLEVRLQDWGLALPLTWRAGRLAAAHGMAPEARIGGDPGAFVLMAGERADPDTLFFQRRLSIQGDTELGLMAKNALDQLDPEALPARFRRPLLRLAGLVESGERRFRPSARSV</sequence>
<comment type="similarity">
    <text evidence="1">Belongs to the UbiT family.</text>
</comment>
<dbReference type="InterPro" id="IPR003033">
    <property type="entry name" value="SCP2_sterol-bd_dom"/>
</dbReference>
<dbReference type="EMBL" id="RCDA01000005">
    <property type="protein sequence ID" value="RLK46824.1"/>
    <property type="molecule type" value="Genomic_DNA"/>
</dbReference>
<keyword evidence="1" id="KW-0831">Ubiquinone biosynthesis</keyword>
<accession>A0A498BS91</accession>
<keyword evidence="4" id="KW-1185">Reference proteome</keyword>
<protein>
    <recommendedName>
        <fullName evidence="1">Ubiquinone biosynthesis accessory factor UbiT</fullName>
    </recommendedName>
</protein>
<evidence type="ECO:0000313" key="3">
    <source>
        <dbReference type="EMBL" id="RLK46824.1"/>
    </source>
</evidence>
<dbReference type="InterPro" id="IPR036527">
    <property type="entry name" value="SCP2_sterol-bd_dom_sf"/>
</dbReference>
<comment type="function">
    <text evidence="1">Required for O(2)-independent ubiquinone (coenzyme Q) biosynthesis. Likely functions as an accessory factor.</text>
</comment>
<dbReference type="AlphaFoldDB" id="A0A498BS91"/>